<dbReference type="InterPro" id="IPR036156">
    <property type="entry name" value="Beta-gal/glucu_dom_sf"/>
</dbReference>
<dbReference type="PANTHER" id="PTHR10066:SF67">
    <property type="entry name" value="BETA-GLUCURONIDASE"/>
    <property type="match status" value="1"/>
</dbReference>
<dbReference type="Pfam" id="PF00703">
    <property type="entry name" value="Glyco_hydro_2"/>
    <property type="match status" value="1"/>
</dbReference>
<organism evidence="7 8">
    <name type="scientific">Veillonella criceti</name>
    <dbReference type="NCBI Taxonomy" id="103891"/>
    <lineage>
        <taxon>Bacteria</taxon>
        <taxon>Bacillati</taxon>
        <taxon>Bacillota</taxon>
        <taxon>Negativicutes</taxon>
        <taxon>Veillonellales</taxon>
        <taxon>Veillonellaceae</taxon>
        <taxon>Veillonella</taxon>
    </lineage>
</organism>
<dbReference type="RefSeq" id="WP_115309358.1">
    <property type="nucleotide sequence ID" value="NZ_UHIO01000001.1"/>
</dbReference>
<dbReference type="AlphaFoldDB" id="A0A380NF29"/>
<dbReference type="GO" id="GO:0005975">
    <property type="term" value="P:carbohydrate metabolic process"/>
    <property type="evidence" value="ECO:0007669"/>
    <property type="project" value="InterPro"/>
</dbReference>
<dbReference type="GO" id="GO:0004566">
    <property type="term" value="F:beta-glucuronidase activity"/>
    <property type="evidence" value="ECO:0007669"/>
    <property type="project" value="UniProtKB-EC"/>
</dbReference>
<dbReference type="Gene3D" id="3.20.20.80">
    <property type="entry name" value="Glycosidases"/>
    <property type="match status" value="1"/>
</dbReference>
<evidence type="ECO:0000256" key="3">
    <source>
        <dbReference type="ARBA" id="ARBA00023295"/>
    </source>
</evidence>
<feature type="domain" description="Glycoside hydrolase family 2 immunoglobulin-like beta-sandwich" evidence="4">
    <location>
        <begin position="209"/>
        <end position="275"/>
    </location>
</feature>
<keyword evidence="2 7" id="KW-0378">Hydrolase</keyword>
<protein>
    <submittedName>
        <fullName evidence="7">Beta-glucuronidase</fullName>
        <ecNumber evidence="7">3.2.1.31</ecNumber>
    </submittedName>
</protein>
<dbReference type="Gene3D" id="2.60.40.10">
    <property type="entry name" value="Immunoglobulins"/>
    <property type="match status" value="1"/>
</dbReference>
<dbReference type="SUPFAM" id="SSF51445">
    <property type="entry name" value="(Trans)glycosidases"/>
    <property type="match status" value="1"/>
</dbReference>
<dbReference type="SUPFAM" id="SSF49303">
    <property type="entry name" value="beta-Galactosidase/glucuronidase domain"/>
    <property type="match status" value="1"/>
</dbReference>
<dbReference type="EC" id="3.2.1.31" evidence="7"/>
<evidence type="ECO:0000259" key="5">
    <source>
        <dbReference type="Pfam" id="PF02836"/>
    </source>
</evidence>
<dbReference type="Proteomes" id="UP000255367">
    <property type="component" value="Unassembled WGS sequence"/>
</dbReference>
<keyword evidence="8" id="KW-1185">Reference proteome</keyword>
<proteinExistence type="inferred from homology"/>
<sequence>MSTMELLQPVDNAFRDLFDLRGNWFFAFDKGKDKTYETGVARQMSVPVPAALQDLFVSPEERTYCGTMWYERSVFVPKRWLGSDVFLRFDGIGSRAVVYVNGMEVGRPEGAFVTSTLNVTRQLRYGEDNRIVVKVNNELSAYSLPAGQVITSPKGRRINQPNFSYDVPSGIYGNVTLYTVPTTRLTDVAIQTVELSTEQAVVQYMAHVQGNCLVTATLRDREGRIVATGVGGNAKLVVENPQIWTIGEGYLYTLELEVSRLGKQHDMYALRIGIRTVAIESGNFTLNGTVIRLKGQQFTGNVNQLTVNPIQAKQRLLQVLATGGNCIFSNGQPLSPEILQLADECGVLVVAEMPAAGLQAKDLQQGEANFSKSDIKSRLLDTHKNTIDFLITRDKNHPSIVSWSLLYNPLTMMKDDEAYYKEIAETAIQSDWEHRPLALTVKQPLSQIWTGNLNSYSLLLLSAWSNQWQMDGEVLQSLMYKELVEWQAKQSERALAVLLGPEFSSLNSVGTGNTSMSTSYVANREQSEKVKILLAMLSSMPNVQGQFLQNGVVGLDETIMQSWK</sequence>
<evidence type="ECO:0000256" key="1">
    <source>
        <dbReference type="ARBA" id="ARBA00007401"/>
    </source>
</evidence>
<reference evidence="7 8" key="1">
    <citation type="submission" date="2018-06" db="EMBL/GenBank/DDBJ databases">
        <authorList>
            <consortium name="Pathogen Informatics"/>
            <person name="Doyle S."/>
        </authorList>
    </citation>
    <scope>NUCLEOTIDE SEQUENCE [LARGE SCALE GENOMIC DNA]</scope>
    <source>
        <strain evidence="7 8">NCTC12020</strain>
    </source>
</reference>
<dbReference type="Pfam" id="PF02836">
    <property type="entry name" value="Glyco_hydro_2_C"/>
    <property type="match status" value="1"/>
</dbReference>
<evidence type="ECO:0000256" key="2">
    <source>
        <dbReference type="ARBA" id="ARBA00022801"/>
    </source>
</evidence>
<dbReference type="InterPro" id="IPR013783">
    <property type="entry name" value="Ig-like_fold"/>
</dbReference>
<gene>
    <name evidence="7" type="primary">uidA</name>
    <name evidence="7" type="ORF">NCTC12020_00067</name>
</gene>
<comment type="similarity">
    <text evidence="1">Belongs to the glycosyl hydrolase 2 family.</text>
</comment>
<dbReference type="OrthoDB" id="9762066at2"/>
<dbReference type="Pfam" id="PF02837">
    <property type="entry name" value="Glyco_hydro_2_N"/>
    <property type="match status" value="1"/>
</dbReference>
<dbReference type="EMBL" id="UHIO01000001">
    <property type="protein sequence ID" value="SUP39497.1"/>
    <property type="molecule type" value="Genomic_DNA"/>
</dbReference>
<evidence type="ECO:0000259" key="4">
    <source>
        <dbReference type="Pfam" id="PF00703"/>
    </source>
</evidence>
<evidence type="ECO:0000259" key="6">
    <source>
        <dbReference type="Pfam" id="PF02837"/>
    </source>
</evidence>
<evidence type="ECO:0000313" key="7">
    <source>
        <dbReference type="EMBL" id="SUP39497.1"/>
    </source>
</evidence>
<name>A0A380NF29_9FIRM</name>
<accession>A0A380NF29</accession>
<dbReference type="InterPro" id="IPR008979">
    <property type="entry name" value="Galactose-bd-like_sf"/>
</dbReference>
<dbReference type="InterPro" id="IPR017853">
    <property type="entry name" value="GH"/>
</dbReference>
<dbReference type="GO" id="GO:0030246">
    <property type="term" value="F:carbohydrate binding"/>
    <property type="evidence" value="ECO:0007669"/>
    <property type="project" value="TreeGrafter"/>
</dbReference>
<dbReference type="InterPro" id="IPR006103">
    <property type="entry name" value="Glyco_hydro_2_cat"/>
</dbReference>
<feature type="domain" description="Glycoside hydrolase family 2 catalytic" evidence="5">
    <location>
        <begin position="321"/>
        <end position="431"/>
    </location>
</feature>
<dbReference type="GO" id="GO:0019391">
    <property type="term" value="P:glucuronoside catabolic process"/>
    <property type="evidence" value="ECO:0007669"/>
    <property type="project" value="TreeGrafter"/>
</dbReference>
<dbReference type="PANTHER" id="PTHR10066">
    <property type="entry name" value="BETA-GLUCURONIDASE"/>
    <property type="match status" value="1"/>
</dbReference>
<dbReference type="InterPro" id="IPR006104">
    <property type="entry name" value="Glyco_hydro_2_N"/>
</dbReference>
<dbReference type="Gene3D" id="2.60.120.260">
    <property type="entry name" value="Galactose-binding domain-like"/>
    <property type="match status" value="1"/>
</dbReference>
<evidence type="ECO:0000313" key="8">
    <source>
        <dbReference type="Proteomes" id="UP000255367"/>
    </source>
</evidence>
<feature type="domain" description="Glycosyl hydrolases family 2 sugar binding" evidence="6">
    <location>
        <begin position="56"/>
        <end position="181"/>
    </location>
</feature>
<keyword evidence="3 7" id="KW-0326">Glycosidase</keyword>
<dbReference type="InterPro" id="IPR006102">
    <property type="entry name" value="Ig-like_GH2"/>
</dbReference>
<dbReference type="SUPFAM" id="SSF49785">
    <property type="entry name" value="Galactose-binding domain-like"/>
    <property type="match status" value="1"/>
</dbReference>